<evidence type="ECO:0000256" key="5">
    <source>
        <dbReference type="ARBA" id="ARBA00022496"/>
    </source>
</evidence>
<reference evidence="20" key="1">
    <citation type="submission" date="2017-11" db="EMBL/GenBank/DDBJ databases">
        <authorList>
            <person name="Kuznetsova I."/>
            <person name="Sazanova A."/>
            <person name="Chirak E."/>
            <person name="Safronova V."/>
            <person name="Willems A."/>
        </authorList>
    </citation>
    <scope>NUCLEOTIDE SEQUENCE [LARGE SCALE GENOMIC DNA]</scope>
    <source>
        <strain evidence="20">CCBAU 03422</strain>
    </source>
</reference>
<dbReference type="AlphaFoldDB" id="A0A2P7B5S4"/>
<dbReference type="NCBIfam" id="TIGR01783">
    <property type="entry name" value="TonB-siderophor"/>
    <property type="match status" value="1"/>
</dbReference>
<dbReference type="GO" id="GO:0038023">
    <property type="term" value="F:signaling receptor activity"/>
    <property type="evidence" value="ECO:0007669"/>
    <property type="project" value="InterPro"/>
</dbReference>
<dbReference type="Proteomes" id="UP000241764">
    <property type="component" value="Unassembled WGS sequence"/>
</dbReference>
<proteinExistence type="inferred from homology"/>
<dbReference type="InterPro" id="IPR036942">
    <property type="entry name" value="Beta-barrel_TonB_sf"/>
</dbReference>
<dbReference type="InterPro" id="IPR039426">
    <property type="entry name" value="TonB-dep_rcpt-like"/>
</dbReference>
<comment type="similarity">
    <text evidence="2 14 15">Belongs to the TonB-dependent receptor family.</text>
</comment>
<evidence type="ECO:0000256" key="13">
    <source>
        <dbReference type="ARBA" id="ARBA00023237"/>
    </source>
</evidence>
<dbReference type="Gene3D" id="2.40.170.20">
    <property type="entry name" value="TonB-dependent receptor, beta-barrel domain"/>
    <property type="match status" value="1"/>
</dbReference>
<dbReference type="Pfam" id="PF00593">
    <property type="entry name" value="TonB_dep_Rec_b-barrel"/>
    <property type="match status" value="1"/>
</dbReference>
<dbReference type="SUPFAM" id="SSF56935">
    <property type="entry name" value="Porins"/>
    <property type="match status" value="1"/>
</dbReference>
<evidence type="ECO:0000313" key="20">
    <source>
        <dbReference type="Proteomes" id="UP000241764"/>
    </source>
</evidence>
<organism evidence="19 20">
    <name type="scientific">Phyllobacterium sophorae</name>
    <dbReference type="NCBI Taxonomy" id="1520277"/>
    <lineage>
        <taxon>Bacteria</taxon>
        <taxon>Pseudomonadati</taxon>
        <taxon>Pseudomonadota</taxon>
        <taxon>Alphaproteobacteria</taxon>
        <taxon>Hyphomicrobiales</taxon>
        <taxon>Phyllobacteriaceae</taxon>
        <taxon>Phyllobacterium</taxon>
    </lineage>
</organism>
<keyword evidence="7 16" id="KW-0732">Signal</keyword>
<dbReference type="InterPro" id="IPR012910">
    <property type="entry name" value="Plug_dom"/>
</dbReference>
<dbReference type="GO" id="GO:0009279">
    <property type="term" value="C:cell outer membrane"/>
    <property type="evidence" value="ECO:0007669"/>
    <property type="project" value="UniProtKB-SubCell"/>
</dbReference>
<evidence type="ECO:0000256" key="3">
    <source>
        <dbReference type="ARBA" id="ARBA00022448"/>
    </source>
</evidence>
<evidence type="ECO:0000313" key="19">
    <source>
        <dbReference type="EMBL" id="PSH61803.1"/>
    </source>
</evidence>
<dbReference type="OrthoDB" id="9760333at2"/>
<dbReference type="InterPro" id="IPR037066">
    <property type="entry name" value="Plug_dom_sf"/>
</dbReference>
<evidence type="ECO:0000259" key="17">
    <source>
        <dbReference type="Pfam" id="PF00593"/>
    </source>
</evidence>
<keyword evidence="20" id="KW-1185">Reference proteome</keyword>
<dbReference type="PANTHER" id="PTHR32552:SF68">
    <property type="entry name" value="FERRICHROME OUTER MEMBRANE TRANSPORTER_PHAGE RECEPTOR"/>
    <property type="match status" value="1"/>
</dbReference>
<keyword evidence="12 19" id="KW-0675">Receptor</keyword>
<keyword evidence="6 14" id="KW-0812">Transmembrane</keyword>
<dbReference type="EMBL" id="PGGM01000011">
    <property type="protein sequence ID" value="PSH61803.1"/>
    <property type="molecule type" value="Genomic_DNA"/>
</dbReference>
<dbReference type="PROSITE" id="PS52016">
    <property type="entry name" value="TONB_DEPENDENT_REC_3"/>
    <property type="match status" value="1"/>
</dbReference>
<dbReference type="FunFam" id="2.40.170.20:FF:000005">
    <property type="entry name" value="TonB-dependent siderophore receptor"/>
    <property type="match status" value="1"/>
</dbReference>
<dbReference type="GO" id="GO:0015344">
    <property type="term" value="F:siderophore uptake transmembrane transporter activity"/>
    <property type="evidence" value="ECO:0007669"/>
    <property type="project" value="TreeGrafter"/>
</dbReference>
<dbReference type="Pfam" id="PF07715">
    <property type="entry name" value="Plug"/>
    <property type="match status" value="1"/>
</dbReference>
<accession>A0A2P7B5S4</accession>
<protein>
    <submittedName>
        <fullName evidence="19">TonB-dependent siderophore receptor</fullName>
    </submittedName>
</protein>
<dbReference type="CDD" id="cd01347">
    <property type="entry name" value="ligand_gated_channel"/>
    <property type="match status" value="1"/>
</dbReference>
<evidence type="ECO:0000256" key="10">
    <source>
        <dbReference type="ARBA" id="ARBA00023077"/>
    </source>
</evidence>
<keyword evidence="3 14" id="KW-0813">Transport</keyword>
<keyword evidence="9" id="KW-0406">Ion transport</keyword>
<evidence type="ECO:0000256" key="4">
    <source>
        <dbReference type="ARBA" id="ARBA00022452"/>
    </source>
</evidence>
<evidence type="ECO:0000256" key="1">
    <source>
        <dbReference type="ARBA" id="ARBA00004571"/>
    </source>
</evidence>
<keyword evidence="8" id="KW-0408">Iron</keyword>
<keyword evidence="5" id="KW-0410">Iron transport</keyword>
<dbReference type="Gene3D" id="2.170.130.10">
    <property type="entry name" value="TonB-dependent receptor, plug domain"/>
    <property type="match status" value="1"/>
</dbReference>
<comment type="subcellular location">
    <subcellularLocation>
        <location evidence="1 14">Cell outer membrane</location>
        <topology evidence="1 14">Multi-pass membrane protein</topology>
    </subcellularLocation>
</comment>
<evidence type="ECO:0000256" key="16">
    <source>
        <dbReference type="SAM" id="SignalP"/>
    </source>
</evidence>
<name>A0A2P7B5S4_9HYPH</name>
<dbReference type="InterPro" id="IPR010105">
    <property type="entry name" value="TonB_sidphr_rcpt"/>
</dbReference>
<evidence type="ECO:0000256" key="11">
    <source>
        <dbReference type="ARBA" id="ARBA00023136"/>
    </source>
</evidence>
<keyword evidence="10 15" id="KW-0798">TonB box</keyword>
<dbReference type="InterPro" id="IPR000531">
    <property type="entry name" value="Beta-barrel_TonB"/>
</dbReference>
<gene>
    <name evidence="19" type="ORF">CU103_20975</name>
</gene>
<evidence type="ECO:0000256" key="8">
    <source>
        <dbReference type="ARBA" id="ARBA00023004"/>
    </source>
</evidence>
<evidence type="ECO:0000259" key="18">
    <source>
        <dbReference type="Pfam" id="PF07715"/>
    </source>
</evidence>
<keyword evidence="11 14" id="KW-0472">Membrane</keyword>
<evidence type="ECO:0000256" key="2">
    <source>
        <dbReference type="ARBA" id="ARBA00009810"/>
    </source>
</evidence>
<feature type="domain" description="TonB-dependent receptor plug" evidence="18">
    <location>
        <begin position="81"/>
        <end position="183"/>
    </location>
</feature>
<comment type="caution">
    <text evidence="19">The sequence shown here is derived from an EMBL/GenBank/DDBJ whole genome shotgun (WGS) entry which is preliminary data.</text>
</comment>
<keyword evidence="4 14" id="KW-1134">Transmembrane beta strand</keyword>
<dbReference type="GO" id="GO:0015891">
    <property type="term" value="P:siderophore transport"/>
    <property type="evidence" value="ECO:0007669"/>
    <property type="project" value="InterPro"/>
</dbReference>
<evidence type="ECO:0000256" key="9">
    <source>
        <dbReference type="ARBA" id="ARBA00023065"/>
    </source>
</evidence>
<feature type="signal peptide" evidence="16">
    <location>
        <begin position="1"/>
        <end position="40"/>
    </location>
</feature>
<keyword evidence="13 14" id="KW-0998">Cell outer membrane</keyword>
<evidence type="ECO:0000256" key="6">
    <source>
        <dbReference type="ARBA" id="ARBA00022692"/>
    </source>
</evidence>
<evidence type="ECO:0000256" key="14">
    <source>
        <dbReference type="PROSITE-ProRule" id="PRU01360"/>
    </source>
</evidence>
<feature type="chain" id="PRO_5015140441" evidence="16">
    <location>
        <begin position="41"/>
        <end position="724"/>
    </location>
</feature>
<dbReference type="PANTHER" id="PTHR32552">
    <property type="entry name" value="FERRICHROME IRON RECEPTOR-RELATED"/>
    <property type="match status" value="1"/>
</dbReference>
<feature type="domain" description="TonB-dependent receptor-like beta-barrel" evidence="17">
    <location>
        <begin position="265"/>
        <end position="688"/>
    </location>
</feature>
<evidence type="ECO:0000256" key="7">
    <source>
        <dbReference type="ARBA" id="ARBA00022729"/>
    </source>
</evidence>
<evidence type="ECO:0000256" key="12">
    <source>
        <dbReference type="ARBA" id="ARBA00023170"/>
    </source>
</evidence>
<evidence type="ECO:0000256" key="15">
    <source>
        <dbReference type="RuleBase" id="RU003357"/>
    </source>
</evidence>
<dbReference type="FunFam" id="2.170.130.10:FF:000001">
    <property type="entry name" value="Catecholate siderophore TonB-dependent receptor"/>
    <property type="match status" value="1"/>
</dbReference>
<sequence length="724" mass="80008">MRGCTMVMANDASFAVYRRRARLLITTSIAGLMLANVASAQEAPSIQLNTIVIDGDTSPIGPDKGYIARNTTMGTKTDTPLREIPQSISVITREQMDDRFSERVEDTIAYTSGVTASPWGVDERFDQFLIRGFDVGPYALFRDGLPQKAIDFSGFKVEPYALERVEVLKGPASVLYGANEVGGLVNLVTKRPTRDPLYSAYASYGSFNTYEVGIDAGGPLDKEGVWTYRLTGLFRDGELEKDFSKNNRVFIAPAITWSPSADTSLTILANYQWDELTPNTFLPIASPLNPTLPKFSRSFTTSDPNFDRFDANHGSIGYQFEHSFNEAWTVRQNLRYSQQDTDYRHLYYSSMIDDHTMNRTAFTVDETATIFSVDSGVQYDYEGTRIKNTLLMGLDYTRQTVDGQNGFDTGPTLDINDPVYGLDVAAPAIYLDRRQTIDQLGLYAQTQTKFDDHWLLTLGGRQSWVEDKNQDRLSDTTSEQSDSAFSGKAGLGYLFDNGLTPYISYSESFSPTIGQGSTGETFSPSEGQQYEAGVKYEPDFFPGTVTGSVFEITKSNVLTPDPDDPNFQVQTGEVRHRGFELETVMDLFHGISLTGSYTYLDAEITSSNTEGELGNRPALVPEHQAALWAKYTFETGVLEGLNVGSGVRYVGSSFGDNANQIKVDSYTLVDAAISYEKNGWKGSLKASNVFDKEYYATCAGDNDGSPMCIYGEGRAVKATLSAKF</sequence>